<keyword evidence="4" id="KW-0092">Biotin</keyword>
<dbReference type="PANTHER" id="PTHR12835:SF5">
    <property type="entry name" value="BIOTIN--PROTEIN LIGASE"/>
    <property type="match status" value="1"/>
</dbReference>
<dbReference type="SUPFAM" id="SSF50037">
    <property type="entry name" value="C-terminal domain of transcriptional repressors"/>
    <property type="match status" value="1"/>
</dbReference>
<keyword evidence="1 8" id="KW-0436">Ligase</keyword>
<dbReference type="PANTHER" id="PTHR12835">
    <property type="entry name" value="BIOTIN PROTEIN LIGASE"/>
    <property type="match status" value="1"/>
</dbReference>
<dbReference type="RefSeq" id="WP_105332145.1">
    <property type="nucleotide sequence ID" value="NZ_PUHY01000014.1"/>
</dbReference>
<dbReference type="Pfam" id="PF02237">
    <property type="entry name" value="BPL_C"/>
    <property type="match status" value="1"/>
</dbReference>
<dbReference type="InterPro" id="IPR045864">
    <property type="entry name" value="aa-tRNA-synth_II/BPL/LPL"/>
</dbReference>
<dbReference type="OrthoDB" id="9807064at2"/>
<organism evidence="8 9">
    <name type="scientific">Blastopirellula marina</name>
    <dbReference type="NCBI Taxonomy" id="124"/>
    <lineage>
        <taxon>Bacteria</taxon>
        <taxon>Pseudomonadati</taxon>
        <taxon>Planctomycetota</taxon>
        <taxon>Planctomycetia</taxon>
        <taxon>Pirellulales</taxon>
        <taxon>Pirellulaceae</taxon>
        <taxon>Blastopirellula</taxon>
    </lineage>
</organism>
<dbReference type="InterPro" id="IPR004408">
    <property type="entry name" value="Biotin_CoA_COase_ligase"/>
</dbReference>
<dbReference type="EMBL" id="PUHY01000014">
    <property type="protein sequence ID" value="PQO30240.1"/>
    <property type="molecule type" value="Genomic_DNA"/>
</dbReference>
<evidence type="ECO:0000256" key="2">
    <source>
        <dbReference type="ARBA" id="ARBA00022741"/>
    </source>
</evidence>
<feature type="domain" description="BPL/LPL catalytic" evidence="7">
    <location>
        <begin position="7"/>
        <end position="196"/>
    </location>
</feature>
<evidence type="ECO:0000256" key="3">
    <source>
        <dbReference type="ARBA" id="ARBA00022840"/>
    </source>
</evidence>
<evidence type="ECO:0000256" key="6">
    <source>
        <dbReference type="ARBA" id="ARBA00047846"/>
    </source>
</evidence>
<gene>
    <name evidence="8" type="ORF">C5Y83_22965</name>
</gene>
<dbReference type="InterPro" id="IPR008988">
    <property type="entry name" value="Transcriptional_repressor_C"/>
</dbReference>
<dbReference type="AlphaFoldDB" id="A0A2S8FDT2"/>
<dbReference type="GO" id="GO:0004077">
    <property type="term" value="F:biotin--[biotin carboxyl-carrier protein] ligase activity"/>
    <property type="evidence" value="ECO:0007669"/>
    <property type="project" value="UniProtKB-EC"/>
</dbReference>
<dbReference type="CDD" id="cd16442">
    <property type="entry name" value="BPL"/>
    <property type="match status" value="1"/>
</dbReference>
<dbReference type="SUPFAM" id="SSF55681">
    <property type="entry name" value="Class II aaRS and biotin synthetases"/>
    <property type="match status" value="1"/>
</dbReference>
<dbReference type="NCBIfam" id="TIGR00121">
    <property type="entry name" value="birA_ligase"/>
    <property type="match status" value="1"/>
</dbReference>
<dbReference type="GO" id="GO:0005524">
    <property type="term" value="F:ATP binding"/>
    <property type="evidence" value="ECO:0007669"/>
    <property type="project" value="UniProtKB-KW"/>
</dbReference>
<keyword evidence="3" id="KW-0067">ATP-binding</keyword>
<name>A0A2S8FDT2_9BACT</name>
<evidence type="ECO:0000313" key="8">
    <source>
        <dbReference type="EMBL" id="PQO30240.1"/>
    </source>
</evidence>
<dbReference type="GO" id="GO:0005737">
    <property type="term" value="C:cytoplasm"/>
    <property type="evidence" value="ECO:0007669"/>
    <property type="project" value="TreeGrafter"/>
</dbReference>
<dbReference type="Proteomes" id="UP000238322">
    <property type="component" value="Unassembled WGS sequence"/>
</dbReference>
<evidence type="ECO:0000256" key="1">
    <source>
        <dbReference type="ARBA" id="ARBA00022598"/>
    </source>
</evidence>
<reference evidence="8 9" key="1">
    <citation type="submission" date="2018-02" db="EMBL/GenBank/DDBJ databases">
        <title>Comparative genomes isolates from brazilian mangrove.</title>
        <authorList>
            <person name="Araujo J.E."/>
            <person name="Taketani R.G."/>
            <person name="Silva M.C.P."/>
            <person name="Loureco M.V."/>
            <person name="Andreote F.D."/>
        </authorList>
    </citation>
    <scope>NUCLEOTIDE SEQUENCE [LARGE SCALE GENOMIC DNA]</scope>
    <source>
        <strain evidence="8 9">Hex-1 MGV</strain>
    </source>
</reference>
<evidence type="ECO:0000313" key="9">
    <source>
        <dbReference type="Proteomes" id="UP000238322"/>
    </source>
</evidence>
<dbReference type="Gene3D" id="3.30.930.10">
    <property type="entry name" value="Bira Bifunctional Protein, Domain 2"/>
    <property type="match status" value="1"/>
</dbReference>
<dbReference type="Pfam" id="PF03099">
    <property type="entry name" value="BPL_LplA_LipB"/>
    <property type="match status" value="1"/>
</dbReference>
<dbReference type="PROSITE" id="PS51733">
    <property type="entry name" value="BPL_LPL_CATALYTIC"/>
    <property type="match status" value="1"/>
</dbReference>
<sequence length="262" mass="29280">MSDWFPELARIEIERQAHFACVEVFDELSSTSDHALANMESFRNRMPALFVARQQTKGRGRGSRSWFAGDGALTFSALLSKADIPIEPIIWPRISLIAGVAMCQTLETYAAPDLLKVKWPNDVYLAGRKVCGILVEKRELTDPVLCLGVGVNVNNSLEHAPQEVQQRAIALTDVTHQQHFLPEILLEFLVRFRQLCTTNAVSVEPLLEYWRDHCLLTGRQVETVQGGQQIIGECHGIDANGALLVQTSSGQREIMSGEIVRW</sequence>
<proteinExistence type="predicted"/>
<dbReference type="Gene3D" id="2.30.30.100">
    <property type="match status" value="1"/>
</dbReference>
<dbReference type="EC" id="6.3.4.15" evidence="5"/>
<comment type="caution">
    <text evidence="8">The sequence shown here is derived from an EMBL/GenBank/DDBJ whole genome shotgun (WGS) entry which is preliminary data.</text>
</comment>
<evidence type="ECO:0000259" key="7">
    <source>
        <dbReference type="PROSITE" id="PS51733"/>
    </source>
</evidence>
<dbReference type="InterPro" id="IPR004143">
    <property type="entry name" value="BPL_LPL_catalytic"/>
</dbReference>
<evidence type="ECO:0000256" key="5">
    <source>
        <dbReference type="ARBA" id="ARBA00024227"/>
    </source>
</evidence>
<dbReference type="InterPro" id="IPR003142">
    <property type="entry name" value="BPL_C"/>
</dbReference>
<evidence type="ECO:0000256" key="4">
    <source>
        <dbReference type="ARBA" id="ARBA00023267"/>
    </source>
</evidence>
<protein>
    <recommendedName>
        <fullName evidence="5">biotin--[biotin carboxyl-carrier protein] ligase</fullName>
        <ecNumber evidence="5">6.3.4.15</ecNumber>
    </recommendedName>
</protein>
<comment type="catalytic activity">
    <reaction evidence="6">
        <text>biotin + L-lysyl-[protein] + ATP = N(6)-biotinyl-L-lysyl-[protein] + AMP + diphosphate + H(+)</text>
        <dbReference type="Rhea" id="RHEA:11756"/>
        <dbReference type="Rhea" id="RHEA-COMP:9752"/>
        <dbReference type="Rhea" id="RHEA-COMP:10505"/>
        <dbReference type="ChEBI" id="CHEBI:15378"/>
        <dbReference type="ChEBI" id="CHEBI:29969"/>
        <dbReference type="ChEBI" id="CHEBI:30616"/>
        <dbReference type="ChEBI" id="CHEBI:33019"/>
        <dbReference type="ChEBI" id="CHEBI:57586"/>
        <dbReference type="ChEBI" id="CHEBI:83144"/>
        <dbReference type="ChEBI" id="CHEBI:456215"/>
        <dbReference type="EC" id="6.3.4.15"/>
    </reaction>
</comment>
<accession>A0A2S8FDT2</accession>
<keyword evidence="2" id="KW-0547">Nucleotide-binding</keyword>